<proteinExistence type="predicted"/>
<protein>
    <submittedName>
        <fullName evidence="1">Uncharacterized protein</fullName>
    </submittedName>
</protein>
<reference evidence="1" key="2">
    <citation type="journal article" date="2015" name="Data Brief">
        <title>Shoot transcriptome of the giant reed, Arundo donax.</title>
        <authorList>
            <person name="Barrero R.A."/>
            <person name="Guerrero F.D."/>
            <person name="Moolhuijzen P."/>
            <person name="Goolsby J.A."/>
            <person name="Tidwell J."/>
            <person name="Bellgard S.E."/>
            <person name="Bellgard M.I."/>
        </authorList>
    </citation>
    <scope>NUCLEOTIDE SEQUENCE</scope>
    <source>
        <tissue evidence="1">Shoot tissue taken approximately 20 cm above the soil surface</tissue>
    </source>
</reference>
<reference evidence="1" key="1">
    <citation type="submission" date="2014-09" db="EMBL/GenBank/DDBJ databases">
        <authorList>
            <person name="Magalhaes I.L.F."/>
            <person name="Oliveira U."/>
            <person name="Santos F.R."/>
            <person name="Vidigal T.H.D.A."/>
            <person name="Brescovit A.D."/>
            <person name="Santos A.J."/>
        </authorList>
    </citation>
    <scope>NUCLEOTIDE SEQUENCE</scope>
    <source>
        <tissue evidence="1">Shoot tissue taken approximately 20 cm above the soil surface</tissue>
    </source>
</reference>
<evidence type="ECO:0000313" key="1">
    <source>
        <dbReference type="EMBL" id="JAE37242.1"/>
    </source>
</evidence>
<accession>A0A0A9HKH4</accession>
<name>A0A0A9HKH4_ARUDO</name>
<dbReference type="AlphaFoldDB" id="A0A0A9HKH4"/>
<dbReference type="EMBL" id="GBRH01160654">
    <property type="protein sequence ID" value="JAE37242.1"/>
    <property type="molecule type" value="Transcribed_RNA"/>
</dbReference>
<organism evidence="1">
    <name type="scientific">Arundo donax</name>
    <name type="common">Giant reed</name>
    <name type="synonym">Donax arundinaceus</name>
    <dbReference type="NCBI Taxonomy" id="35708"/>
    <lineage>
        <taxon>Eukaryota</taxon>
        <taxon>Viridiplantae</taxon>
        <taxon>Streptophyta</taxon>
        <taxon>Embryophyta</taxon>
        <taxon>Tracheophyta</taxon>
        <taxon>Spermatophyta</taxon>
        <taxon>Magnoliopsida</taxon>
        <taxon>Liliopsida</taxon>
        <taxon>Poales</taxon>
        <taxon>Poaceae</taxon>
        <taxon>PACMAD clade</taxon>
        <taxon>Arundinoideae</taxon>
        <taxon>Arundineae</taxon>
        <taxon>Arundo</taxon>
    </lineage>
</organism>
<sequence length="50" mass="5987">MIFSYYSMRYQKIINLSKHCWDRITQSLTLLEPNHSILLCSLFILNHTSI</sequence>